<gene>
    <name evidence="2" type="ORF">ILYODFUR_010512</name>
</gene>
<name>A0ABV0U4A4_9TELE</name>
<keyword evidence="3" id="KW-1185">Reference proteome</keyword>
<dbReference type="EMBL" id="JAHRIQ010058692">
    <property type="protein sequence ID" value="MEQ2240010.1"/>
    <property type="molecule type" value="Genomic_DNA"/>
</dbReference>
<accession>A0ABV0U4A4</accession>
<organism evidence="2 3">
    <name type="scientific">Ilyodon furcidens</name>
    <name type="common">goldbreast splitfin</name>
    <dbReference type="NCBI Taxonomy" id="33524"/>
    <lineage>
        <taxon>Eukaryota</taxon>
        <taxon>Metazoa</taxon>
        <taxon>Chordata</taxon>
        <taxon>Craniata</taxon>
        <taxon>Vertebrata</taxon>
        <taxon>Euteleostomi</taxon>
        <taxon>Actinopterygii</taxon>
        <taxon>Neopterygii</taxon>
        <taxon>Teleostei</taxon>
        <taxon>Neoteleostei</taxon>
        <taxon>Acanthomorphata</taxon>
        <taxon>Ovalentaria</taxon>
        <taxon>Atherinomorphae</taxon>
        <taxon>Cyprinodontiformes</taxon>
        <taxon>Goodeidae</taxon>
        <taxon>Ilyodon</taxon>
    </lineage>
</organism>
<evidence type="ECO:0000256" key="1">
    <source>
        <dbReference type="SAM" id="MobiDB-lite"/>
    </source>
</evidence>
<evidence type="ECO:0000313" key="3">
    <source>
        <dbReference type="Proteomes" id="UP001482620"/>
    </source>
</evidence>
<evidence type="ECO:0000313" key="2">
    <source>
        <dbReference type="EMBL" id="MEQ2240010.1"/>
    </source>
</evidence>
<proteinExistence type="predicted"/>
<reference evidence="2 3" key="1">
    <citation type="submission" date="2021-06" db="EMBL/GenBank/DDBJ databases">
        <authorList>
            <person name="Palmer J.M."/>
        </authorList>
    </citation>
    <scope>NUCLEOTIDE SEQUENCE [LARGE SCALE GENOMIC DNA]</scope>
    <source>
        <strain evidence="3">if_2019</strain>
        <tissue evidence="2">Muscle</tissue>
    </source>
</reference>
<dbReference type="Proteomes" id="UP001482620">
    <property type="component" value="Unassembled WGS sequence"/>
</dbReference>
<feature type="region of interest" description="Disordered" evidence="1">
    <location>
        <begin position="104"/>
        <end position="132"/>
    </location>
</feature>
<protein>
    <submittedName>
        <fullName evidence="2">Uncharacterized protein</fullName>
    </submittedName>
</protein>
<sequence length="132" mass="14603">MTRDPPCLFRPGDAVSPPAPIANSSGSSLSEERANDQNFHPSWGALYVPLHLATEYRQKSEQGATFLEEDGNAKSGKALSHGINTERVTRELVPICPRVGRWSTPWTSRRSIKGQHRDAKDKQPCTNTPIHT</sequence>
<comment type="caution">
    <text evidence="2">The sequence shown here is derived from an EMBL/GenBank/DDBJ whole genome shotgun (WGS) entry which is preliminary data.</text>
</comment>
<feature type="region of interest" description="Disordered" evidence="1">
    <location>
        <begin position="1"/>
        <end position="36"/>
    </location>
</feature>